<organism evidence="1 2">
    <name type="scientific">Protopolystoma xenopodis</name>
    <dbReference type="NCBI Taxonomy" id="117903"/>
    <lineage>
        <taxon>Eukaryota</taxon>
        <taxon>Metazoa</taxon>
        <taxon>Spiralia</taxon>
        <taxon>Lophotrochozoa</taxon>
        <taxon>Platyhelminthes</taxon>
        <taxon>Monogenea</taxon>
        <taxon>Polyopisthocotylea</taxon>
        <taxon>Polystomatidea</taxon>
        <taxon>Polystomatidae</taxon>
        <taxon>Protopolystoma</taxon>
    </lineage>
</organism>
<dbReference type="AlphaFoldDB" id="A0A3S5CH80"/>
<reference evidence="1" key="1">
    <citation type="submission" date="2018-11" db="EMBL/GenBank/DDBJ databases">
        <authorList>
            <consortium name="Pathogen Informatics"/>
        </authorList>
    </citation>
    <scope>NUCLEOTIDE SEQUENCE</scope>
</reference>
<proteinExistence type="predicted"/>
<protein>
    <submittedName>
        <fullName evidence="1">Uncharacterized protein</fullName>
    </submittedName>
</protein>
<keyword evidence="2" id="KW-1185">Reference proteome</keyword>
<dbReference type="EMBL" id="CAAALY010003260">
    <property type="protein sequence ID" value="VEL08146.1"/>
    <property type="molecule type" value="Genomic_DNA"/>
</dbReference>
<gene>
    <name evidence="1" type="ORF">PXEA_LOCUS1586</name>
</gene>
<evidence type="ECO:0000313" key="1">
    <source>
        <dbReference type="EMBL" id="VEL08146.1"/>
    </source>
</evidence>
<evidence type="ECO:0000313" key="2">
    <source>
        <dbReference type="Proteomes" id="UP000784294"/>
    </source>
</evidence>
<name>A0A3S5CH80_9PLAT</name>
<accession>A0A3S5CH80</accession>
<comment type="caution">
    <text evidence="1">The sequence shown here is derived from an EMBL/GenBank/DDBJ whole genome shotgun (WGS) entry which is preliminary data.</text>
</comment>
<dbReference type="Proteomes" id="UP000784294">
    <property type="component" value="Unassembled WGS sequence"/>
</dbReference>
<sequence>MYLDGLSHAVVCHIWREKGRVFREIRSLQSLIAFARSCQLVVDKLPGQTRHAMLDWTWPVWEMLLKVFAFFSARLSSAPSSCGHGGNLLVCESVRRWFETRTRICIYNNVSVEIGNTASLSFAAFQTIRRQSVQQRVECVYPPSQAVGDETDLSFARKCSWLAL</sequence>